<gene>
    <name evidence="2" type="ORF">PGLA1383_LOCUS11666</name>
</gene>
<evidence type="ECO:0000313" key="2">
    <source>
        <dbReference type="EMBL" id="CAE8593051.1"/>
    </source>
</evidence>
<evidence type="ECO:0000313" key="3">
    <source>
        <dbReference type="Proteomes" id="UP000654075"/>
    </source>
</evidence>
<keyword evidence="3" id="KW-1185">Reference proteome</keyword>
<name>A0A813E2Y6_POLGL</name>
<dbReference type="Proteomes" id="UP000654075">
    <property type="component" value="Unassembled WGS sequence"/>
</dbReference>
<dbReference type="AlphaFoldDB" id="A0A813E2Y6"/>
<comment type="caution">
    <text evidence="2">The sequence shown here is derived from an EMBL/GenBank/DDBJ whole genome shotgun (WGS) entry which is preliminary data.</text>
</comment>
<feature type="compositionally biased region" description="Low complexity" evidence="1">
    <location>
        <begin position="48"/>
        <end position="58"/>
    </location>
</feature>
<reference evidence="2" key="1">
    <citation type="submission" date="2021-02" db="EMBL/GenBank/DDBJ databases">
        <authorList>
            <person name="Dougan E. K."/>
            <person name="Rhodes N."/>
            <person name="Thang M."/>
            <person name="Chan C."/>
        </authorList>
    </citation>
    <scope>NUCLEOTIDE SEQUENCE</scope>
</reference>
<sequence>MAWLAAARFQKQQEVDYCRTRGERVLAKVTAVSLSEGAFHYHLEYDINNNNKNNNNNNDNDDDNGKKNGIAKPRVARDVPERQLLEMQTTTRTTTTTTTCNIKQQQQEQEHQQYQKATKKITPPASPMMRCHSQWISELKEG</sequence>
<feature type="region of interest" description="Disordered" evidence="1">
    <location>
        <begin position="47"/>
        <end position="127"/>
    </location>
</feature>
<proteinExistence type="predicted"/>
<accession>A0A813E2Y6</accession>
<protein>
    <submittedName>
        <fullName evidence="2">Uncharacterized protein</fullName>
    </submittedName>
</protein>
<organism evidence="2 3">
    <name type="scientific">Polarella glacialis</name>
    <name type="common">Dinoflagellate</name>
    <dbReference type="NCBI Taxonomy" id="89957"/>
    <lineage>
        <taxon>Eukaryota</taxon>
        <taxon>Sar</taxon>
        <taxon>Alveolata</taxon>
        <taxon>Dinophyceae</taxon>
        <taxon>Suessiales</taxon>
        <taxon>Suessiaceae</taxon>
        <taxon>Polarella</taxon>
    </lineage>
</organism>
<feature type="compositionally biased region" description="Basic and acidic residues" evidence="1">
    <location>
        <begin position="75"/>
        <end position="84"/>
    </location>
</feature>
<feature type="non-terminal residue" evidence="2">
    <location>
        <position position="142"/>
    </location>
</feature>
<evidence type="ECO:0000256" key="1">
    <source>
        <dbReference type="SAM" id="MobiDB-lite"/>
    </source>
</evidence>
<dbReference type="EMBL" id="CAJNNV010006081">
    <property type="protein sequence ID" value="CAE8593051.1"/>
    <property type="molecule type" value="Genomic_DNA"/>
</dbReference>
<feature type="compositionally biased region" description="Low complexity" evidence="1">
    <location>
        <begin position="89"/>
        <end position="107"/>
    </location>
</feature>